<dbReference type="PANTHER" id="PTHR43210">
    <property type="entry name" value="DETHIOBIOTIN SYNTHETASE"/>
    <property type="match status" value="1"/>
</dbReference>
<keyword evidence="2" id="KW-0067">ATP-binding</keyword>
<dbReference type="HAMAP" id="MF_00336">
    <property type="entry name" value="BioD"/>
    <property type="match status" value="1"/>
</dbReference>
<evidence type="ECO:0000313" key="4">
    <source>
        <dbReference type="Proteomes" id="UP001304300"/>
    </source>
</evidence>
<organism evidence="3 4">
    <name type="scientific">Rubellicoccus peritrichatus</name>
    <dbReference type="NCBI Taxonomy" id="3080537"/>
    <lineage>
        <taxon>Bacteria</taxon>
        <taxon>Pseudomonadati</taxon>
        <taxon>Verrucomicrobiota</taxon>
        <taxon>Opitutia</taxon>
        <taxon>Puniceicoccales</taxon>
        <taxon>Cerasicoccaceae</taxon>
        <taxon>Rubellicoccus</taxon>
    </lineage>
</organism>
<dbReference type="KEGG" id="puo:RZN69_01875"/>
<comment type="pathway">
    <text evidence="2">Cofactor biosynthesis; biotin biosynthesis; biotin from 7,8-diaminononanoate: step 1/2.</text>
</comment>
<dbReference type="EMBL" id="CP136920">
    <property type="protein sequence ID" value="WOO41820.1"/>
    <property type="molecule type" value="Genomic_DNA"/>
</dbReference>
<gene>
    <name evidence="2" type="primary">bioD</name>
    <name evidence="3" type="ORF">RZN69_01875</name>
</gene>
<feature type="active site" evidence="2">
    <location>
        <position position="37"/>
    </location>
</feature>
<evidence type="ECO:0000256" key="2">
    <source>
        <dbReference type="HAMAP-Rule" id="MF_00336"/>
    </source>
</evidence>
<keyword evidence="2" id="KW-0436">Ligase</keyword>
<comment type="caution">
    <text evidence="2">Lacks conserved residue(s) required for the propagation of feature annotation.</text>
</comment>
<keyword evidence="2" id="KW-0479">Metal-binding</keyword>
<comment type="subunit">
    <text evidence="2">Homodimer.</text>
</comment>
<dbReference type="GO" id="GO:0000287">
    <property type="term" value="F:magnesium ion binding"/>
    <property type="evidence" value="ECO:0007669"/>
    <property type="project" value="UniProtKB-UniRule"/>
</dbReference>
<dbReference type="RefSeq" id="WP_317834304.1">
    <property type="nucleotide sequence ID" value="NZ_CP136920.1"/>
</dbReference>
<dbReference type="SUPFAM" id="SSF52540">
    <property type="entry name" value="P-loop containing nucleoside triphosphate hydrolases"/>
    <property type="match status" value="1"/>
</dbReference>
<keyword evidence="2" id="KW-0460">Magnesium</keyword>
<dbReference type="GO" id="GO:0009102">
    <property type="term" value="P:biotin biosynthetic process"/>
    <property type="evidence" value="ECO:0007669"/>
    <property type="project" value="UniProtKB-UniRule"/>
</dbReference>
<keyword evidence="2" id="KW-0963">Cytoplasm</keyword>
<dbReference type="PANTHER" id="PTHR43210:SF5">
    <property type="entry name" value="DETHIOBIOTIN SYNTHETASE"/>
    <property type="match status" value="1"/>
</dbReference>
<keyword evidence="4" id="KW-1185">Reference proteome</keyword>
<dbReference type="Gene3D" id="3.40.50.300">
    <property type="entry name" value="P-loop containing nucleotide triphosphate hydrolases"/>
    <property type="match status" value="1"/>
</dbReference>
<dbReference type="Proteomes" id="UP001304300">
    <property type="component" value="Chromosome"/>
</dbReference>
<keyword evidence="1 2" id="KW-0093">Biotin biosynthesis</keyword>
<feature type="binding site" evidence="2">
    <location>
        <position position="50"/>
    </location>
    <ligand>
        <name>Mg(2+)</name>
        <dbReference type="ChEBI" id="CHEBI:18420"/>
    </ligand>
</feature>
<dbReference type="EC" id="6.3.3.3" evidence="2"/>
<comment type="similarity">
    <text evidence="2">Belongs to the dethiobiotin synthetase family.</text>
</comment>
<dbReference type="InterPro" id="IPR004472">
    <property type="entry name" value="DTB_synth_BioD"/>
</dbReference>
<evidence type="ECO:0000256" key="1">
    <source>
        <dbReference type="ARBA" id="ARBA00022756"/>
    </source>
</evidence>
<proteinExistence type="inferred from homology"/>
<accession>A0AAQ3QWF5</accession>
<dbReference type="GO" id="GO:0005829">
    <property type="term" value="C:cytosol"/>
    <property type="evidence" value="ECO:0007669"/>
    <property type="project" value="TreeGrafter"/>
</dbReference>
<evidence type="ECO:0000313" key="3">
    <source>
        <dbReference type="EMBL" id="WOO41820.1"/>
    </source>
</evidence>
<feature type="binding site" evidence="2">
    <location>
        <position position="16"/>
    </location>
    <ligand>
        <name>Mg(2+)</name>
        <dbReference type="ChEBI" id="CHEBI:18420"/>
    </ligand>
</feature>
<dbReference type="Pfam" id="PF13500">
    <property type="entry name" value="AAA_26"/>
    <property type="match status" value="1"/>
</dbReference>
<keyword evidence="2" id="KW-0547">Nucleotide-binding</keyword>
<comment type="function">
    <text evidence="2">Catalyzes a mechanistically unusual reaction, the ATP-dependent insertion of CO2 between the N7 and N8 nitrogen atoms of 7,8-diaminopelargonic acid (DAPA, also called 7,8-diammoniononanoate) to form a ureido ring.</text>
</comment>
<dbReference type="PIRSF" id="PIRSF006755">
    <property type="entry name" value="DTB_synth"/>
    <property type="match status" value="1"/>
</dbReference>
<comment type="cofactor">
    <cofactor evidence="2">
        <name>Mg(2+)</name>
        <dbReference type="ChEBI" id="CHEBI:18420"/>
    </cofactor>
</comment>
<dbReference type="GO" id="GO:0004141">
    <property type="term" value="F:dethiobiotin synthase activity"/>
    <property type="evidence" value="ECO:0007669"/>
    <property type="project" value="UniProtKB-UniRule"/>
</dbReference>
<feature type="binding site" evidence="2">
    <location>
        <position position="114"/>
    </location>
    <ligand>
        <name>Mg(2+)</name>
        <dbReference type="ChEBI" id="CHEBI:18420"/>
    </ligand>
</feature>
<name>A0AAQ3QWF5_9BACT</name>
<reference evidence="3 4" key="1">
    <citation type="submission" date="2023-10" db="EMBL/GenBank/DDBJ databases">
        <title>Rubellicoccus peritrichatus gen. nov., sp. nov., isolated from an algae of coral reef tank.</title>
        <authorList>
            <person name="Luo J."/>
        </authorList>
    </citation>
    <scope>NUCLEOTIDE SEQUENCE [LARGE SCALE GENOMIC DNA]</scope>
    <source>
        <strain evidence="3 4">CR14</strain>
    </source>
</reference>
<dbReference type="CDD" id="cd03109">
    <property type="entry name" value="DTBS"/>
    <property type="match status" value="1"/>
</dbReference>
<comment type="subcellular location">
    <subcellularLocation>
        <location evidence="2">Cytoplasm</location>
    </subcellularLocation>
</comment>
<protein>
    <recommendedName>
        <fullName evidence="2">ATP-dependent dethiobiotin synthetase BioD</fullName>
        <ecNumber evidence="2">6.3.3.3</ecNumber>
    </recommendedName>
    <alternativeName>
        <fullName evidence="2">DTB synthetase</fullName>
        <shortName evidence="2">DTBS</shortName>
    </alternativeName>
    <alternativeName>
        <fullName evidence="2">Dethiobiotin synthase</fullName>
    </alternativeName>
</protein>
<feature type="binding site" evidence="2">
    <location>
        <position position="50"/>
    </location>
    <ligand>
        <name>ATP</name>
        <dbReference type="ChEBI" id="CHEBI:30616"/>
    </ligand>
</feature>
<dbReference type="GO" id="GO:0005524">
    <property type="term" value="F:ATP binding"/>
    <property type="evidence" value="ECO:0007669"/>
    <property type="project" value="UniProtKB-UniRule"/>
</dbReference>
<dbReference type="AlphaFoldDB" id="A0AAQ3QWF5"/>
<sequence>MPTIFVSANDTCVGKTWVTATLARMLASRGFEVQVIKAVETGVSDGESGDAAFVLKSLSNDETLSGRVVCRTLMHFTEPLAPVEAALRDGAELCFDALVDSVKALPQVEWRIIEGAGGLGVPLESGKAPRDWADFAEAVAADYAVLVIEDRLGAIHQARMLAHYATARSLNAGWWLNQVSPDVPASVRATNEKTLRELAFPLWGIQEFEKTLPSKVSAAWLS</sequence>
<feature type="binding site" evidence="2">
    <location>
        <begin position="177"/>
        <end position="178"/>
    </location>
    <ligand>
        <name>ATP</name>
        <dbReference type="ChEBI" id="CHEBI:30616"/>
    </ligand>
</feature>
<comment type="catalytic activity">
    <reaction evidence="2">
        <text>(7R,8S)-7,8-diammoniononanoate + CO2 + ATP = (4R,5S)-dethiobiotin + ADP + phosphate + 3 H(+)</text>
        <dbReference type="Rhea" id="RHEA:15805"/>
        <dbReference type="ChEBI" id="CHEBI:15378"/>
        <dbReference type="ChEBI" id="CHEBI:16526"/>
        <dbReference type="ChEBI" id="CHEBI:30616"/>
        <dbReference type="ChEBI" id="CHEBI:43474"/>
        <dbReference type="ChEBI" id="CHEBI:149469"/>
        <dbReference type="ChEBI" id="CHEBI:149473"/>
        <dbReference type="ChEBI" id="CHEBI:456216"/>
        <dbReference type="EC" id="6.3.3.3"/>
    </reaction>
</comment>
<dbReference type="InterPro" id="IPR027417">
    <property type="entry name" value="P-loop_NTPase"/>
</dbReference>
<feature type="binding site" evidence="2">
    <location>
        <begin position="114"/>
        <end position="117"/>
    </location>
    <ligand>
        <name>ATP</name>
        <dbReference type="ChEBI" id="CHEBI:30616"/>
    </ligand>
</feature>
<feature type="binding site" evidence="2">
    <location>
        <position position="41"/>
    </location>
    <ligand>
        <name>substrate</name>
    </ligand>
</feature>